<dbReference type="GO" id="GO:0003697">
    <property type="term" value="F:single-stranded DNA binding"/>
    <property type="evidence" value="ECO:0007669"/>
    <property type="project" value="InterPro"/>
</dbReference>
<dbReference type="OrthoDB" id="4427276at2"/>
<dbReference type="Gene3D" id="2.40.50.140">
    <property type="entry name" value="Nucleic acid-binding proteins"/>
    <property type="match status" value="1"/>
</dbReference>
<proteinExistence type="predicted"/>
<accession>A0A4Y4D256</accession>
<dbReference type="RefSeq" id="WP_068468965.1">
    <property type="nucleotide sequence ID" value="NZ_BJNW01000011.1"/>
</dbReference>
<evidence type="ECO:0000256" key="1">
    <source>
        <dbReference type="ARBA" id="ARBA00023125"/>
    </source>
</evidence>
<dbReference type="STRING" id="1272.GCA_900014985_01292"/>
<dbReference type="PANTHER" id="PTHR10302:SF0">
    <property type="entry name" value="SINGLE-STRANDED DNA-BINDING PROTEIN, MITOCHONDRIAL"/>
    <property type="match status" value="1"/>
</dbReference>
<feature type="compositionally biased region" description="Polar residues" evidence="4">
    <location>
        <begin position="123"/>
        <end position="137"/>
    </location>
</feature>
<dbReference type="InterPro" id="IPR012340">
    <property type="entry name" value="NA-bd_OB-fold"/>
</dbReference>
<feature type="region of interest" description="Disordered" evidence="4">
    <location>
        <begin position="113"/>
        <end position="179"/>
    </location>
</feature>
<dbReference type="GO" id="GO:0006260">
    <property type="term" value="P:DNA replication"/>
    <property type="evidence" value="ECO:0007669"/>
    <property type="project" value="InterPro"/>
</dbReference>
<dbReference type="PROSITE" id="PS50935">
    <property type="entry name" value="SSB"/>
    <property type="match status" value="1"/>
</dbReference>
<reference evidence="5 6" key="1">
    <citation type="submission" date="2019-06" db="EMBL/GenBank/DDBJ databases">
        <title>Whole genome shotgun sequence of Kocuria varians NBRC 15358.</title>
        <authorList>
            <person name="Hosoyama A."/>
            <person name="Uohara A."/>
            <person name="Ohji S."/>
            <person name="Ichikawa N."/>
        </authorList>
    </citation>
    <scope>NUCLEOTIDE SEQUENCE [LARGE SCALE GENOMIC DNA]</scope>
    <source>
        <strain evidence="5 6">NBRC 15358</strain>
    </source>
</reference>
<dbReference type="SUPFAM" id="SSF50249">
    <property type="entry name" value="Nucleic acid-binding proteins"/>
    <property type="match status" value="1"/>
</dbReference>
<protein>
    <recommendedName>
        <fullName evidence="3">Single-stranded DNA-binding protein</fullName>
    </recommendedName>
</protein>
<dbReference type="NCBIfam" id="TIGR00621">
    <property type="entry name" value="ssb"/>
    <property type="match status" value="1"/>
</dbReference>
<sequence>MSEQVTLRGFVGKDPESRLFEDGTTVAWFRLATTARRFDAATNSWHDGATNWYTVRCFRALAMHVMASVRCGQPVLVTGKLGINEWQSENGPRTEVRVDAASVGHDLAFGTANFSRAGGRSQRPGSQDGSQDATTETGGRAGRDGRGSSGQGGDLGGPGSDGERYRSAESLGLGGNSYVDVTSGAVLNLDRDDDTFAGLADEERSGAESENAEKETAEAGAH</sequence>
<dbReference type="Pfam" id="PF00436">
    <property type="entry name" value="SSB"/>
    <property type="match status" value="1"/>
</dbReference>
<feature type="compositionally biased region" description="Basic and acidic residues" evidence="4">
    <location>
        <begin position="201"/>
        <end position="222"/>
    </location>
</feature>
<feature type="region of interest" description="Disordered" evidence="4">
    <location>
        <begin position="199"/>
        <end position="222"/>
    </location>
</feature>
<evidence type="ECO:0000256" key="4">
    <source>
        <dbReference type="SAM" id="MobiDB-lite"/>
    </source>
</evidence>
<dbReference type="Proteomes" id="UP000315730">
    <property type="component" value="Unassembled WGS sequence"/>
</dbReference>
<dbReference type="GO" id="GO:0009295">
    <property type="term" value="C:nucleoid"/>
    <property type="evidence" value="ECO:0007669"/>
    <property type="project" value="TreeGrafter"/>
</dbReference>
<evidence type="ECO:0000313" key="6">
    <source>
        <dbReference type="Proteomes" id="UP000315730"/>
    </source>
</evidence>
<evidence type="ECO:0000256" key="2">
    <source>
        <dbReference type="PROSITE-ProRule" id="PRU00252"/>
    </source>
</evidence>
<keyword evidence="6" id="KW-1185">Reference proteome</keyword>
<dbReference type="CDD" id="cd04496">
    <property type="entry name" value="SSB_OBF"/>
    <property type="match status" value="1"/>
</dbReference>
<keyword evidence="1 2" id="KW-0238">DNA-binding</keyword>
<gene>
    <name evidence="5" type="ORF">KVA01_14300</name>
</gene>
<dbReference type="InterPro" id="IPR000424">
    <property type="entry name" value="Primosome_PriB/ssb"/>
</dbReference>
<dbReference type="AlphaFoldDB" id="A0A4Y4D256"/>
<organism evidence="5 6">
    <name type="scientific">Kocuria varians</name>
    <name type="common">Micrococcus varians</name>
    <dbReference type="NCBI Taxonomy" id="1272"/>
    <lineage>
        <taxon>Bacteria</taxon>
        <taxon>Bacillati</taxon>
        <taxon>Actinomycetota</taxon>
        <taxon>Actinomycetes</taxon>
        <taxon>Micrococcales</taxon>
        <taxon>Micrococcaceae</taxon>
        <taxon>Kocuria</taxon>
    </lineage>
</organism>
<dbReference type="InterPro" id="IPR011344">
    <property type="entry name" value="ssDNA-bd"/>
</dbReference>
<comment type="caution">
    <text evidence="5">The sequence shown here is derived from an EMBL/GenBank/DDBJ whole genome shotgun (WGS) entry which is preliminary data.</text>
</comment>
<name>A0A4Y4D256_KOCVA</name>
<evidence type="ECO:0000256" key="3">
    <source>
        <dbReference type="RuleBase" id="RU000524"/>
    </source>
</evidence>
<dbReference type="PANTHER" id="PTHR10302">
    <property type="entry name" value="SINGLE-STRANDED DNA-BINDING PROTEIN"/>
    <property type="match status" value="1"/>
</dbReference>
<evidence type="ECO:0000313" key="5">
    <source>
        <dbReference type="EMBL" id="GEC99275.1"/>
    </source>
</evidence>
<dbReference type="EMBL" id="BJNW01000011">
    <property type="protein sequence ID" value="GEC99275.1"/>
    <property type="molecule type" value="Genomic_DNA"/>
</dbReference>
<feature type="compositionally biased region" description="Gly residues" evidence="4">
    <location>
        <begin position="147"/>
        <end position="160"/>
    </location>
</feature>